<dbReference type="PROSITE" id="PS50003">
    <property type="entry name" value="PH_DOMAIN"/>
    <property type="match status" value="1"/>
</dbReference>
<protein>
    <submittedName>
        <fullName evidence="9">Uncharacterized protein</fullName>
    </submittedName>
</protein>
<comment type="caution">
    <text evidence="9">The sequence shown here is derived from an EMBL/GenBank/DDBJ whole genome shotgun (WGS) entry which is preliminary data.</text>
</comment>
<evidence type="ECO:0000259" key="8">
    <source>
        <dbReference type="PROSITE" id="PS50011"/>
    </source>
</evidence>
<dbReference type="InterPro" id="IPR000719">
    <property type="entry name" value="Prot_kinase_dom"/>
</dbReference>
<evidence type="ECO:0000259" key="7">
    <source>
        <dbReference type="PROSITE" id="PS50003"/>
    </source>
</evidence>
<dbReference type="AlphaFoldDB" id="A0A8S1SX29"/>
<comment type="similarity">
    <text evidence="1">Belongs to the protein kinase superfamily. AGC Ser/Thr protein kinase family. RAC subfamily.</text>
</comment>
<dbReference type="Proteomes" id="UP000689195">
    <property type="component" value="Unassembled WGS sequence"/>
</dbReference>
<evidence type="ECO:0000256" key="4">
    <source>
        <dbReference type="ARBA" id="ARBA00022741"/>
    </source>
</evidence>
<evidence type="ECO:0000256" key="6">
    <source>
        <dbReference type="ARBA" id="ARBA00022840"/>
    </source>
</evidence>
<dbReference type="PROSITE" id="PS00108">
    <property type="entry name" value="PROTEIN_KINASE_ST"/>
    <property type="match status" value="1"/>
</dbReference>
<dbReference type="SMART" id="SM00220">
    <property type="entry name" value="S_TKc"/>
    <property type="match status" value="1"/>
</dbReference>
<keyword evidence="6" id="KW-0067">ATP-binding</keyword>
<reference evidence="9" key="1">
    <citation type="submission" date="2021-01" db="EMBL/GenBank/DDBJ databases">
        <authorList>
            <consortium name="Genoscope - CEA"/>
            <person name="William W."/>
        </authorList>
    </citation>
    <scope>NUCLEOTIDE SEQUENCE</scope>
</reference>
<accession>A0A8S1SX29</accession>
<dbReference type="PANTHER" id="PTHR24351">
    <property type="entry name" value="RIBOSOMAL PROTEIN S6 KINASE"/>
    <property type="match status" value="1"/>
</dbReference>
<keyword evidence="2" id="KW-0723">Serine/threonine-protein kinase</keyword>
<proteinExistence type="inferred from homology"/>
<dbReference type="InterPro" id="IPR008271">
    <property type="entry name" value="Ser/Thr_kinase_AS"/>
</dbReference>
<feature type="domain" description="Protein kinase" evidence="8">
    <location>
        <begin position="430"/>
        <end position="681"/>
    </location>
</feature>
<dbReference type="Pfam" id="PF12796">
    <property type="entry name" value="Ank_2"/>
    <property type="match status" value="1"/>
</dbReference>
<evidence type="ECO:0000256" key="2">
    <source>
        <dbReference type="ARBA" id="ARBA00022527"/>
    </source>
</evidence>
<keyword evidence="10" id="KW-1185">Reference proteome</keyword>
<evidence type="ECO:0000256" key="1">
    <source>
        <dbReference type="ARBA" id="ARBA00006935"/>
    </source>
</evidence>
<name>A0A8S1SX29_9CILI</name>
<dbReference type="EMBL" id="CAJJDO010000013">
    <property type="protein sequence ID" value="CAD8144623.1"/>
    <property type="molecule type" value="Genomic_DNA"/>
</dbReference>
<dbReference type="GO" id="GO:0004674">
    <property type="term" value="F:protein serine/threonine kinase activity"/>
    <property type="evidence" value="ECO:0007669"/>
    <property type="project" value="UniProtKB-KW"/>
</dbReference>
<sequence length="738" mass="86509">MDLRWLLDEDNLTTADQCDHLNISFISSPNRSQLGKTIKNQYSAVEFADTLGKIFQAIKEKNLEKVQNLVNIHKKRSYNLGGDPEFKWDIINDLSLNWSPLHHSIFLGCEAIFLWFLSMGGDITSITYDGYSALILAVLSRSELMVNLLIAQPNLNINHISRKGSALHIAIQQNQISILFLLLQHPNLNLNIYNDKLQQPIDIATGIAKIMLEKELQLRTLIYQNQSKSQISILNQEDSQLNTLNTFIINRPQKPPVYKGYIEKLHFSHLYSYQRYIVIDPDTGVLIRFENKENYPLNPKETIPLQNIYNLQIIVKDRLFIDNSIQLLIEYNQKKIYFLFSTQKMAQIWYDSIKTALGYSKYIKYKLDQYKQKKEGKKVFNQVNSMLLDMNNQSIEIDTLTKQDQYKEEIIEFKQKSEKQLFNNLKFSDFQILEILQKELIGKIYKAKYLKDNKMYVLKQQHKEKLIKRSQLDQAISKVKVLRIINHPFVINIKGLFQTKDNFYYQMKYYENGDLSQYIGQGNLLSENVSKILIAQIILAIEYLHSLNIIYRDLKPINILIGKNGFLRLVYLGHNNDILNDRATLSLNRFPAYLAPEIIKGEKLTQQVDIYGIGVLLYEMLSGYPPHYIQNTEQMLERIQYCPINYDRIKSKMSIKILKKLLQKDQTKRPNLKDIKNHVFFADINWNKLLIKNILPPKLIKNNRQQFISEQKISEIIIDHDYIDDGEKPNYVDNWSLS</sequence>
<dbReference type="PROSITE" id="PS50011">
    <property type="entry name" value="PROTEIN_KINASE_DOM"/>
    <property type="match status" value="1"/>
</dbReference>
<dbReference type="SMART" id="SM00248">
    <property type="entry name" value="ANK"/>
    <property type="match status" value="3"/>
</dbReference>
<keyword evidence="4" id="KW-0547">Nucleotide-binding</keyword>
<dbReference type="InterPro" id="IPR001849">
    <property type="entry name" value="PH_domain"/>
</dbReference>
<dbReference type="SMART" id="SM00233">
    <property type="entry name" value="PH"/>
    <property type="match status" value="1"/>
</dbReference>
<dbReference type="Pfam" id="PF00069">
    <property type="entry name" value="Pkinase"/>
    <property type="match status" value="1"/>
</dbReference>
<dbReference type="InterPro" id="IPR002110">
    <property type="entry name" value="Ankyrin_rpt"/>
</dbReference>
<evidence type="ECO:0000313" key="10">
    <source>
        <dbReference type="Proteomes" id="UP000689195"/>
    </source>
</evidence>
<dbReference type="GO" id="GO:0005524">
    <property type="term" value="F:ATP binding"/>
    <property type="evidence" value="ECO:0007669"/>
    <property type="project" value="UniProtKB-KW"/>
</dbReference>
<organism evidence="9 10">
    <name type="scientific">Paramecium pentaurelia</name>
    <dbReference type="NCBI Taxonomy" id="43138"/>
    <lineage>
        <taxon>Eukaryota</taxon>
        <taxon>Sar</taxon>
        <taxon>Alveolata</taxon>
        <taxon>Ciliophora</taxon>
        <taxon>Intramacronucleata</taxon>
        <taxon>Oligohymenophorea</taxon>
        <taxon>Peniculida</taxon>
        <taxon>Parameciidae</taxon>
        <taxon>Paramecium</taxon>
    </lineage>
</organism>
<keyword evidence="3" id="KW-0808">Transferase</keyword>
<evidence type="ECO:0000313" key="9">
    <source>
        <dbReference type="EMBL" id="CAD8144623.1"/>
    </source>
</evidence>
<evidence type="ECO:0000256" key="5">
    <source>
        <dbReference type="ARBA" id="ARBA00022777"/>
    </source>
</evidence>
<gene>
    <name evidence="9" type="ORF">PPENT_87.1.T0130317</name>
</gene>
<dbReference type="OrthoDB" id="302214at2759"/>
<keyword evidence="5" id="KW-0418">Kinase</keyword>
<feature type="domain" description="PH" evidence="7">
    <location>
        <begin position="255"/>
        <end position="358"/>
    </location>
</feature>
<evidence type="ECO:0000256" key="3">
    <source>
        <dbReference type="ARBA" id="ARBA00022679"/>
    </source>
</evidence>